<dbReference type="Gene3D" id="3.30.70.330">
    <property type="match status" value="1"/>
</dbReference>
<feature type="compositionally biased region" description="Basic and acidic residues" evidence="9">
    <location>
        <begin position="521"/>
        <end position="575"/>
    </location>
</feature>
<protein>
    <recommendedName>
        <fullName evidence="8">Peptidyl-prolyl cis-trans isomerase</fullName>
        <shortName evidence="8">PPIase</shortName>
        <ecNumber evidence="8">5.2.1.8</ecNumber>
    </recommendedName>
</protein>
<feature type="compositionally biased region" description="Basic residues" evidence="9">
    <location>
        <begin position="431"/>
        <end position="441"/>
    </location>
</feature>
<comment type="caution">
    <text evidence="12">The sequence shown here is derived from an EMBL/GenBank/DDBJ whole genome shotgun (WGS) entry which is preliminary data.</text>
</comment>
<evidence type="ECO:0000256" key="4">
    <source>
        <dbReference type="ARBA" id="ARBA00023110"/>
    </source>
</evidence>
<dbReference type="GO" id="GO:0005634">
    <property type="term" value="C:nucleus"/>
    <property type="evidence" value="ECO:0007669"/>
    <property type="project" value="UniProtKB-SubCell"/>
</dbReference>
<evidence type="ECO:0000256" key="3">
    <source>
        <dbReference type="ARBA" id="ARBA00022884"/>
    </source>
</evidence>
<keyword evidence="4 8" id="KW-0697">Rotamase</keyword>
<comment type="similarity">
    <text evidence="8">Belongs to the cyclophilin-type PPIase family. PPIL4 subfamily.</text>
</comment>
<evidence type="ECO:0000256" key="2">
    <source>
        <dbReference type="ARBA" id="ARBA00004123"/>
    </source>
</evidence>
<dbReference type="AlphaFoldDB" id="A0ABD3PYR3"/>
<feature type="region of interest" description="Disordered" evidence="9">
    <location>
        <begin position="213"/>
        <end position="242"/>
    </location>
</feature>
<proteinExistence type="inferred from homology"/>
<dbReference type="SMART" id="SM00360">
    <property type="entry name" value="RRM"/>
    <property type="match status" value="1"/>
</dbReference>
<accession>A0ABD3PYR3</accession>
<comment type="catalytic activity">
    <reaction evidence="1 8">
        <text>[protein]-peptidylproline (omega=180) = [protein]-peptidylproline (omega=0)</text>
        <dbReference type="Rhea" id="RHEA:16237"/>
        <dbReference type="Rhea" id="RHEA-COMP:10747"/>
        <dbReference type="Rhea" id="RHEA-COMP:10748"/>
        <dbReference type="ChEBI" id="CHEBI:83833"/>
        <dbReference type="ChEBI" id="CHEBI:83834"/>
        <dbReference type="EC" id="5.2.1.8"/>
    </reaction>
</comment>
<evidence type="ECO:0000256" key="9">
    <source>
        <dbReference type="SAM" id="MobiDB-lite"/>
    </source>
</evidence>
<dbReference type="InterPro" id="IPR012677">
    <property type="entry name" value="Nucleotide-bd_a/b_plait_sf"/>
</dbReference>
<name>A0ABD3PYR3_9STRA</name>
<evidence type="ECO:0000313" key="12">
    <source>
        <dbReference type="EMBL" id="KAL3791265.1"/>
    </source>
</evidence>
<dbReference type="SUPFAM" id="SSF54928">
    <property type="entry name" value="RNA-binding domain, RBD"/>
    <property type="match status" value="1"/>
</dbReference>
<evidence type="ECO:0000259" key="11">
    <source>
        <dbReference type="PROSITE" id="PS50102"/>
    </source>
</evidence>
<evidence type="ECO:0000256" key="1">
    <source>
        <dbReference type="ARBA" id="ARBA00000971"/>
    </source>
</evidence>
<sequence>MGDPRGDGSGGCSIHGLIDSHKSSKDVTQSQHRFLQSHGRFLESNELDQKGVVIAMEMGNVPHTIGSQFLITLSDNNGLKDMVPLRNNKKNSGPDKDHEKAGRYLSLGRVVEDANDILSKFNRAYCDDDGRPFADIRIQRALVIHDPFNDPPEMEELLKSRGVDCEENSEWPEEDLREGYPLAPQSPDYERPPEENVPVRIQADDTTLFANKYQDEDEEDEEAKQKRLEMQQKQEEEWKQREDTSRAVMLEMLGDLPSAEIKAPENVLFVCKLNPFTNDEDLELIFSRFDQNAKAEIIRDPDTGASLQYAFIEFTSNEACNEAYLKMNNALVDDRRIRVDFSQSVAKVWDRYHKRYRKGLSGGVDLGYRDNGGRGGGGGRGRGRGRGGTEFRGRGIGYPGREPNHDNRSRGDGRRDSLPNNSHNHNSSQPQKRHTSSRSRSRNRDEERHRRRTRSHSMDGSDSGERRSRKHRRSTSSSRSSSASRRRRHKQKHRRHDHHRSHSRKEKKSRKKHHRHRSRDRHSDGSRDRSRDRDTSSHYRDRSSDRNDSNSYSRRDEHRGNKSKGDRSREPESIP</sequence>
<feature type="domain" description="RRM" evidence="11">
    <location>
        <begin position="266"/>
        <end position="344"/>
    </location>
</feature>
<dbReference type="PANTHER" id="PTHR45843:SF1">
    <property type="entry name" value="PEPTIDYL-PROLYL CIS-TRANS ISOMERASE-LIKE 4"/>
    <property type="match status" value="1"/>
</dbReference>
<keyword evidence="3 7" id="KW-0694">RNA-binding</keyword>
<feature type="compositionally biased region" description="Basic and acidic residues" evidence="9">
    <location>
        <begin position="456"/>
        <end position="466"/>
    </location>
</feature>
<dbReference type="SUPFAM" id="SSF50891">
    <property type="entry name" value="Cyclophilin-like"/>
    <property type="match status" value="1"/>
</dbReference>
<dbReference type="GO" id="GO:0003755">
    <property type="term" value="F:peptidyl-prolyl cis-trans isomerase activity"/>
    <property type="evidence" value="ECO:0007669"/>
    <property type="project" value="UniProtKB-UniRule"/>
</dbReference>
<dbReference type="CDD" id="cd12235">
    <property type="entry name" value="RRM_PPIL4"/>
    <property type="match status" value="1"/>
</dbReference>
<reference evidence="12 13" key="1">
    <citation type="journal article" date="2020" name="G3 (Bethesda)">
        <title>Improved Reference Genome for Cyclotella cryptica CCMP332, a Model for Cell Wall Morphogenesis, Salinity Adaptation, and Lipid Production in Diatoms (Bacillariophyta).</title>
        <authorList>
            <person name="Roberts W.R."/>
            <person name="Downey K.M."/>
            <person name="Ruck E.C."/>
            <person name="Traller J.C."/>
            <person name="Alverson A.J."/>
        </authorList>
    </citation>
    <scope>NUCLEOTIDE SEQUENCE [LARGE SCALE GENOMIC DNA]</scope>
    <source>
        <strain evidence="12 13">CCMP332</strain>
    </source>
</reference>
<feature type="compositionally biased region" description="Gly residues" evidence="9">
    <location>
        <begin position="373"/>
        <end position="386"/>
    </location>
</feature>
<dbReference type="PROSITE" id="PS50072">
    <property type="entry name" value="CSA_PPIASE_2"/>
    <property type="match status" value="1"/>
</dbReference>
<evidence type="ECO:0000256" key="6">
    <source>
        <dbReference type="ARBA" id="ARBA00023242"/>
    </source>
</evidence>
<evidence type="ECO:0000256" key="8">
    <source>
        <dbReference type="RuleBase" id="RU365081"/>
    </source>
</evidence>
<feature type="compositionally biased region" description="Basic and acidic residues" evidence="9">
    <location>
        <begin position="402"/>
        <end position="417"/>
    </location>
</feature>
<dbReference type="GO" id="GO:0003723">
    <property type="term" value="F:RNA binding"/>
    <property type="evidence" value="ECO:0007669"/>
    <property type="project" value="UniProtKB-UniRule"/>
</dbReference>
<dbReference type="Pfam" id="PF00160">
    <property type="entry name" value="Pro_isomerase"/>
    <property type="match status" value="1"/>
</dbReference>
<gene>
    <name evidence="12" type="ORF">HJC23_000882</name>
</gene>
<evidence type="ECO:0000259" key="10">
    <source>
        <dbReference type="PROSITE" id="PS50072"/>
    </source>
</evidence>
<keyword evidence="5 8" id="KW-0413">Isomerase</keyword>
<evidence type="ECO:0000256" key="7">
    <source>
        <dbReference type="PROSITE-ProRule" id="PRU00176"/>
    </source>
</evidence>
<dbReference type="PANTHER" id="PTHR45843">
    <property type="entry name" value="PEPTIDYL-PROLYL CIS-TRANS ISOMERASE-LIKE 4"/>
    <property type="match status" value="1"/>
</dbReference>
<dbReference type="Pfam" id="PF00076">
    <property type="entry name" value="RRM_1"/>
    <property type="match status" value="1"/>
</dbReference>
<dbReference type="Gene3D" id="2.40.100.10">
    <property type="entry name" value="Cyclophilin-like"/>
    <property type="match status" value="1"/>
</dbReference>
<dbReference type="EMBL" id="JABMIG020000116">
    <property type="protein sequence ID" value="KAL3791265.1"/>
    <property type="molecule type" value="Genomic_DNA"/>
</dbReference>
<dbReference type="InterPro" id="IPR035542">
    <property type="entry name" value="CRIP"/>
</dbReference>
<feature type="region of interest" description="Disordered" evidence="9">
    <location>
        <begin position="164"/>
        <end position="194"/>
    </location>
</feature>
<evidence type="ECO:0000256" key="5">
    <source>
        <dbReference type="ARBA" id="ARBA00023235"/>
    </source>
</evidence>
<feature type="compositionally biased region" description="Acidic residues" evidence="9">
    <location>
        <begin position="165"/>
        <end position="176"/>
    </location>
</feature>
<feature type="domain" description="PPIase cyclophilin-type" evidence="10">
    <location>
        <begin position="1"/>
        <end position="143"/>
    </location>
</feature>
<keyword evidence="6 8" id="KW-0539">Nucleus</keyword>
<dbReference type="PROSITE" id="PS50102">
    <property type="entry name" value="RRM"/>
    <property type="match status" value="1"/>
</dbReference>
<evidence type="ECO:0000313" key="13">
    <source>
        <dbReference type="Proteomes" id="UP001516023"/>
    </source>
</evidence>
<feature type="region of interest" description="Disordered" evidence="9">
    <location>
        <begin position="360"/>
        <end position="575"/>
    </location>
</feature>
<comment type="subcellular location">
    <subcellularLocation>
        <location evidence="2 8">Nucleus</location>
    </subcellularLocation>
</comment>
<comment type="function">
    <text evidence="8">PPIases accelerate the folding of proteins. It catalyzes the cis-trans isomerization of proline imidic peptide bonds in oligopeptides.</text>
</comment>
<dbReference type="Proteomes" id="UP001516023">
    <property type="component" value="Unassembled WGS sequence"/>
</dbReference>
<dbReference type="InterPro" id="IPR000504">
    <property type="entry name" value="RRM_dom"/>
</dbReference>
<organism evidence="12 13">
    <name type="scientific">Cyclotella cryptica</name>
    <dbReference type="NCBI Taxonomy" id="29204"/>
    <lineage>
        <taxon>Eukaryota</taxon>
        <taxon>Sar</taxon>
        <taxon>Stramenopiles</taxon>
        <taxon>Ochrophyta</taxon>
        <taxon>Bacillariophyta</taxon>
        <taxon>Coscinodiscophyceae</taxon>
        <taxon>Thalassiosirophycidae</taxon>
        <taxon>Stephanodiscales</taxon>
        <taxon>Stephanodiscaceae</taxon>
        <taxon>Cyclotella</taxon>
    </lineage>
</organism>
<dbReference type="EC" id="5.2.1.8" evidence="8"/>
<feature type="compositionally biased region" description="Basic and acidic residues" evidence="9">
    <location>
        <begin position="223"/>
        <end position="242"/>
    </location>
</feature>
<dbReference type="InterPro" id="IPR029000">
    <property type="entry name" value="Cyclophilin-like_dom_sf"/>
</dbReference>
<keyword evidence="13" id="KW-1185">Reference proteome</keyword>
<feature type="compositionally biased region" description="Basic residues" evidence="9">
    <location>
        <begin position="484"/>
        <end position="520"/>
    </location>
</feature>
<dbReference type="InterPro" id="IPR002130">
    <property type="entry name" value="Cyclophilin-type_PPIase_dom"/>
</dbReference>
<dbReference type="InterPro" id="IPR035979">
    <property type="entry name" value="RBD_domain_sf"/>
</dbReference>